<evidence type="ECO:0000313" key="3">
    <source>
        <dbReference type="Proteomes" id="UP001218188"/>
    </source>
</evidence>
<comment type="caution">
    <text evidence="2">The sequence shown here is derived from an EMBL/GenBank/DDBJ whole genome shotgun (WGS) entry which is preliminary data.</text>
</comment>
<dbReference type="InterPro" id="IPR027417">
    <property type="entry name" value="P-loop_NTPase"/>
</dbReference>
<dbReference type="InterPro" id="IPR059179">
    <property type="entry name" value="MLKL-like_MCAfunc"/>
</dbReference>
<dbReference type="PANTHER" id="PTHR47691">
    <property type="entry name" value="REGULATOR-RELATED"/>
    <property type="match status" value="1"/>
</dbReference>
<name>A0AAD6WRZ6_9AGAR</name>
<keyword evidence="3" id="KW-1185">Reference proteome</keyword>
<organism evidence="2 3">
    <name type="scientific">Mycena alexandri</name>
    <dbReference type="NCBI Taxonomy" id="1745969"/>
    <lineage>
        <taxon>Eukaryota</taxon>
        <taxon>Fungi</taxon>
        <taxon>Dikarya</taxon>
        <taxon>Basidiomycota</taxon>
        <taxon>Agaricomycotina</taxon>
        <taxon>Agaricomycetes</taxon>
        <taxon>Agaricomycetidae</taxon>
        <taxon>Agaricales</taxon>
        <taxon>Marasmiineae</taxon>
        <taxon>Mycenaceae</taxon>
        <taxon>Mycena</taxon>
    </lineage>
</organism>
<protein>
    <recommendedName>
        <fullName evidence="1">Novel STAND NTPase 1 domain-containing protein</fullName>
    </recommendedName>
</protein>
<dbReference type="Gene3D" id="1.25.40.10">
    <property type="entry name" value="Tetratricopeptide repeat domain"/>
    <property type="match status" value="2"/>
</dbReference>
<gene>
    <name evidence="2" type="ORF">C8F04DRAFT_1195537</name>
</gene>
<dbReference type="GO" id="GO:0007166">
    <property type="term" value="P:cell surface receptor signaling pathway"/>
    <property type="evidence" value="ECO:0007669"/>
    <property type="project" value="InterPro"/>
</dbReference>
<dbReference type="PANTHER" id="PTHR47691:SF3">
    <property type="entry name" value="HTH-TYPE TRANSCRIPTIONAL REGULATOR RV0890C-RELATED"/>
    <property type="match status" value="1"/>
</dbReference>
<dbReference type="SUPFAM" id="SSF52540">
    <property type="entry name" value="P-loop containing nucleoside triphosphate hydrolases"/>
    <property type="match status" value="1"/>
</dbReference>
<dbReference type="CDD" id="cd21037">
    <property type="entry name" value="MLKL_NTD"/>
    <property type="match status" value="1"/>
</dbReference>
<dbReference type="InterPro" id="IPR011990">
    <property type="entry name" value="TPR-like_helical_dom_sf"/>
</dbReference>
<dbReference type="EMBL" id="JARJCM010000233">
    <property type="protein sequence ID" value="KAJ7021411.1"/>
    <property type="molecule type" value="Genomic_DNA"/>
</dbReference>
<evidence type="ECO:0000259" key="1">
    <source>
        <dbReference type="Pfam" id="PF20703"/>
    </source>
</evidence>
<dbReference type="InterPro" id="IPR036537">
    <property type="entry name" value="Adaptor_Cbl_N_dom_sf"/>
</dbReference>
<dbReference type="Proteomes" id="UP001218188">
    <property type="component" value="Unassembled WGS sequence"/>
</dbReference>
<dbReference type="InterPro" id="IPR049052">
    <property type="entry name" value="nSTAND1"/>
</dbReference>
<dbReference type="SUPFAM" id="SSF48452">
    <property type="entry name" value="TPR-like"/>
    <property type="match status" value="2"/>
</dbReference>
<dbReference type="Gene3D" id="1.20.930.20">
    <property type="entry name" value="Adaptor protein Cbl, N-terminal domain"/>
    <property type="match status" value="1"/>
</dbReference>
<proteinExistence type="predicted"/>
<dbReference type="AlphaFoldDB" id="A0AAD6WRZ6"/>
<sequence>MAKSHFSDISTCLSITRDTLELLADTLKISGLEAILNTTDSLTKLTENKNVCNKLMEQTHQLLSAIVGVYIKSDTGGELPPSVLNHIAKFTQTLHKIHTFVEAQQGGNKVKKFFRQGELSSLLRDCKGELQQGLDFFQYIEVTNIISEVKDMQEQAKARQQEVLDIIETLSSSDSASSYRSVMCIPAHMQEPKIFHGRDTELAHILTLFVQEAPRIAILGAGGMGKTSLSRAVLHYSHISTKYGANRFFVACDGSTNKVELAGVIGAHFGLKAGKDLTQGVLQHLSSAPPTLLILDNLETLWDPIKSRKEIEEFLSLLTDIPTLALMITMRGAERPSKVQWTRPFLLPLQPLAREAAQKMFFDIADDAHSGEEVDKVLALTDNMPLVINLLAHLVDTEGCSEILSRWETKKTALLSDGYDKTSNLEISISLSLASPRVTSMPHSQDLLSLLSILPDGLSDVELKQASFPIEDILSCKAALLRTALAYTDGHKRLKVLVPIREYMQNSLPATEEMTRPLLKHFQELLELYREHVGKQSGSLSTSRIAANLSNIQNILQIGLHLGHPDLIDSIYCTCHLNRFSRIAGKGAVPLLGFISPMLPQLCDPRMEVYVITEALGLWTSGNPPITELIIRAEELINCFDDPEVKSLARHNFHYDQDIQMSIKNIQQALSLAQLTENYRPQSHALALFSMAKWFLGDYAAGRVYAQQTQSLARIHGDLSIEATGLRYEAVNWQQLGNFAQCISLSERALTLLELCGLSQSFEAHALMMNLGGVYEAKSEYFEAQNIHNHILRADDDPWRALNLINLAEIEVAMGVEKHEIQRKIIGAQTTLREIGMIRLLNSCDYVQAALNLREGDTSSFLLHKCLRAGFGKDSQLVGNCLEKLGNVSYWESSHHDSAWSTVLLAHCLKQKEKLGIHKALQFIGDVFLRNKEELTAISLFTLALQGFTQMDVHRSRAECMIRLGDISEKNGDLLKALELWEMARPLFERSSQAKQVQAINERLAGINDDVKEQHQYNLTCLAELPAPLGKVEEDESETELELDEAKIQQIAV</sequence>
<reference evidence="2" key="1">
    <citation type="submission" date="2023-03" db="EMBL/GenBank/DDBJ databases">
        <title>Massive genome expansion in bonnet fungi (Mycena s.s.) driven by repeated elements and novel gene families across ecological guilds.</title>
        <authorList>
            <consortium name="Lawrence Berkeley National Laboratory"/>
            <person name="Harder C.B."/>
            <person name="Miyauchi S."/>
            <person name="Viragh M."/>
            <person name="Kuo A."/>
            <person name="Thoen E."/>
            <person name="Andreopoulos B."/>
            <person name="Lu D."/>
            <person name="Skrede I."/>
            <person name="Drula E."/>
            <person name="Henrissat B."/>
            <person name="Morin E."/>
            <person name="Kohler A."/>
            <person name="Barry K."/>
            <person name="LaButti K."/>
            <person name="Morin E."/>
            <person name="Salamov A."/>
            <person name="Lipzen A."/>
            <person name="Mereny Z."/>
            <person name="Hegedus B."/>
            <person name="Baldrian P."/>
            <person name="Stursova M."/>
            <person name="Weitz H."/>
            <person name="Taylor A."/>
            <person name="Grigoriev I.V."/>
            <person name="Nagy L.G."/>
            <person name="Martin F."/>
            <person name="Kauserud H."/>
        </authorList>
    </citation>
    <scope>NUCLEOTIDE SEQUENCE</scope>
    <source>
        <strain evidence="2">CBHHK200</strain>
    </source>
</reference>
<dbReference type="Gene3D" id="3.40.50.300">
    <property type="entry name" value="P-loop containing nucleotide triphosphate hydrolases"/>
    <property type="match status" value="1"/>
</dbReference>
<accession>A0AAD6WRZ6</accession>
<feature type="domain" description="Novel STAND NTPase 1" evidence="1">
    <location>
        <begin position="190"/>
        <end position="332"/>
    </location>
</feature>
<dbReference type="Pfam" id="PF20703">
    <property type="entry name" value="nSTAND1"/>
    <property type="match status" value="1"/>
</dbReference>
<evidence type="ECO:0000313" key="2">
    <source>
        <dbReference type="EMBL" id="KAJ7021411.1"/>
    </source>
</evidence>